<dbReference type="OrthoDB" id="2924517at2759"/>
<sequence>MKVRSPTPDSEHTGAPGFTIDWTLPPLSAEAFLCPEPVRGRHGTQQKYALQRLVTTARDTDEGWSNALARIKPSTESFSTLLAAARKVDSVVESTSRMVAIQSFTKQRLSEPSNSLPDFTVRVIQALNYAKLWDHSDAEKGGKTWKTQALWLLFVSANATHGLSSSSVRKEQSDGVQEAYEKFKKQHDRLIQHRKLLLRLYNTFGAGVLIDRQWDYDNCVRSYPPAYLRDLVEQVEAELPTAKEVLRAWKEKYSAMETVMARILTKVGDPSVATYAQEFMEGMPPTWQLLTYH</sequence>
<accession>A0A0D7BLQ9</accession>
<dbReference type="Proteomes" id="UP000054007">
    <property type="component" value="Unassembled WGS sequence"/>
</dbReference>
<organism evidence="1 2">
    <name type="scientific">Cylindrobasidium torrendii FP15055 ss-10</name>
    <dbReference type="NCBI Taxonomy" id="1314674"/>
    <lineage>
        <taxon>Eukaryota</taxon>
        <taxon>Fungi</taxon>
        <taxon>Dikarya</taxon>
        <taxon>Basidiomycota</taxon>
        <taxon>Agaricomycotina</taxon>
        <taxon>Agaricomycetes</taxon>
        <taxon>Agaricomycetidae</taxon>
        <taxon>Agaricales</taxon>
        <taxon>Marasmiineae</taxon>
        <taxon>Physalacriaceae</taxon>
        <taxon>Cylindrobasidium</taxon>
    </lineage>
</organism>
<name>A0A0D7BLQ9_9AGAR</name>
<reference evidence="1 2" key="1">
    <citation type="journal article" date="2015" name="Fungal Genet. Biol.">
        <title>Evolution of novel wood decay mechanisms in Agaricales revealed by the genome sequences of Fistulina hepatica and Cylindrobasidium torrendii.</title>
        <authorList>
            <person name="Floudas D."/>
            <person name="Held B.W."/>
            <person name="Riley R."/>
            <person name="Nagy L.G."/>
            <person name="Koehler G."/>
            <person name="Ransdell A.S."/>
            <person name="Younus H."/>
            <person name="Chow J."/>
            <person name="Chiniquy J."/>
            <person name="Lipzen A."/>
            <person name="Tritt A."/>
            <person name="Sun H."/>
            <person name="Haridas S."/>
            <person name="LaButti K."/>
            <person name="Ohm R.A."/>
            <person name="Kues U."/>
            <person name="Blanchette R.A."/>
            <person name="Grigoriev I.V."/>
            <person name="Minto R.E."/>
            <person name="Hibbett D.S."/>
        </authorList>
    </citation>
    <scope>NUCLEOTIDE SEQUENCE [LARGE SCALE GENOMIC DNA]</scope>
    <source>
        <strain evidence="1 2">FP15055 ss-10</strain>
    </source>
</reference>
<evidence type="ECO:0000313" key="1">
    <source>
        <dbReference type="EMBL" id="KIY71084.1"/>
    </source>
</evidence>
<dbReference type="EMBL" id="KN880459">
    <property type="protein sequence ID" value="KIY71084.1"/>
    <property type="molecule type" value="Genomic_DNA"/>
</dbReference>
<proteinExistence type="predicted"/>
<keyword evidence="2" id="KW-1185">Reference proteome</keyword>
<evidence type="ECO:0000313" key="2">
    <source>
        <dbReference type="Proteomes" id="UP000054007"/>
    </source>
</evidence>
<protein>
    <submittedName>
        <fullName evidence="1">Uncharacterized protein</fullName>
    </submittedName>
</protein>
<gene>
    <name evidence="1" type="ORF">CYLTODRAFT_419223</name>
</gene>
<dbReference type="AlphaFoldDB" id="A0A0D7BLQ9"/>
<dbReference type="STRING" id="1314674.A0A0D7BLQ9"/>